<dbReference type="Pfam" id="PF00534">
    <property type="entry name" value="Glycos_transf_1"/>
    <property type="match status" value="1"/>
</dbReference>
<feature type="domain" description="Glycosyl transferase family 1" evidence="4">
    <location>
        <begin position="231"/>
        <end position="382"/>
    </location>
</feature>
<gene>
    <name evidence="6" type="ORF">SAMN04489726_3831</name>
</gene>
<evidence type="ECO:0000259" key="4">
    <source>
        <dbReference type="Pfam" id="PF00534"/>
    </source>
</evidence>
<dbReference type="EMBL" id="LT629701">
    <property type="protein sequence ID" value="SDM88372.1"/>
    <property type="molecule type" value="Genomic_DNA"/>
</dbReference>
<dbReference type="PANTHER" id="PTHR12526">
    <property type="entry name" value="GLYCOSYLTRANSFERASE"/>
    <property type="match status" value="1"/>
</dbReference>
<keyword evidence="1" id="KW-0328">Glycosyltransferase</keyword>
<evidence type="ECO:0000256" key="1">
    <source>
        <dbReference type="ARBA" id="ARBA00022676"/>
    </source>
</evidence>
<evidence type="ECO:0000313" key="6">
    <source>
        <dbReference type="EMBL" id="SDM88372.1"/>
    </source>
</evidence>
<organism evidence="6 7">
    <name type="scientific">Allokutzneria albata</name>
    <name type="common">Kibdelosporangium albatum</name>
    <dbReference type="NCBI Taxonomy" id="211114"/>
    <lineage>
        <taxon>Bacteria</taxon>
        <taxon>Bacillati</taxon>
        <taxon>Actinomycetota</taxon>
        <taxon>Actinomycetes</taxon>
        <taxon>Pseudonocardiales</taxon>
        <taxon>Pseudonocardiaceae</taxon>
        <taxon>Allokutzneria</taxon>
    </lineage>
</organism>
<dbReference type="RefSeq" id="WP_052407593.1">
    <property type="nucleotide sequence ID" value="NZ_JOEF01000016.1"/>
</dbReference>
<dbReference type="Pfam" id="PF13579">
    <property type="entry name" value="Glyco_trans_4_4"/>
    <property type="match status" value="1"/>
</dbReference>
<dbReference type="InterPro" id="IPR028098">
    <property type="entry name" value="Glyco_trans_4-like_N"/>
</dbReference>
<dbReference type="Gene3D" id="3.40.50.2000">
    <property type="entry name" value="Glycogen Phosphorylase B"/>
    <property type="match status" value="2"/>
</dbReference>
<evidence type="ECO:0000259" key="5">
    <source>
        <dbReference type="Pfam" id="PF13579"/>
    </source>
</evidence>
<dbReference type="OrthoDB" id="9810929at2"/>
<dbReference type="GO" id="GO:0016757">
    <property type="term" value="F:glycosyltransferase activity"/>
    <property type="evidence" value="ECO:0007669"/>
    <property type="project" value="UniProtKB-KW"/>
</dbReference>
<dbReference type="SUPFAM" id="SSF53756">
    <property type="entry name" value="UDP-Glycosyltransferase/glycogen phosphorylase"/>
    <property type="match status" value="1"/>
</dbReference>
<dbReference type="InterPro" id="IPR001296">
    <property type="entry name" value="Glyco_trans_1"/>
</dbReference>
<feature type="region of interest" description="Disordered" evidence="3">
    <location>
        <begin position="1"/>
        <end position="20"/>
    </location>
</feature>
<dbReference type="Proteomes" id="UP000183376">
    <property type="component" value="Chromosome I"/>
</dbReference>
<evidence type="ECO:0000256" key="2">
    <source>
        <dbReference type="ARBA" id="ARBA00022679"/>
    </source>
</evidence>
<accession>A0A1G9WUZ2</accession>
<reference evidence="6 7" key="1">
    <citation type="submission" date="2016-10" db="EMBL/GenBank/DDBJ databases">
        <authorList>
            <person name="de Groot N.N."/>
        </authorList>
    </citation>
    <scope>NUCLEOTIDE SEQUENCE [LARGE SCALE GENOMIC DNA]</scope>
    <source>
        <strain evidence="6 7">DSM 44149</strain>
    </source>
</reference>
<proteinExistence type="predicted"/>
<sequence length="409" mass="42963">MTSPDTRRTATTSADETDLPPLRIALVSLDDGPPGHDGPDAPPALHAAGSHVAALATSMAKAGHTVTVYVRADNPKQEPVTGAAARLTVVRVPAGPPRELAPEDLVEHLGEFGSHLAAHWTRRPPDVVHAHYWSAGIAAALAAREAKVPVVQTFQALSAPADTGVPAQRSKLERLVGREAVRVAATSSVEADELIRRGIPRSMISIVPCGVDPEHFTPDGPVAERGAAHRLVCVGDLVPHKGFDTAIRALRALPDTELVLVGGTKSGPEARRLFALARAEGVADRVHLMGPLSDAELPALLRSADALVCCPTEEPFGLTVSAAMACETAVVASEVGVLGDLVIDGVTGRLVPPEDPEALAKVLAHVLADPVTAQSYGAAGRDRVRARYSWDRVAEDTVRLYRQAITEFA</sequence>
<name>A0A1G9WUZ2_ALLAB</name>
<evidence type="ECO:0000256" key="3">
    <source>
        <dbReference type="SAM" id="MobiDB-lite"/>
    </source>
</evidence>
<dbReference type="STRING" id="211114.SAMN04489726_3831"/>
<evidence type="ECO:0000313" key="7">
    <source>
        <dbReference type="Proteomes" id="UP000183376"/>
    </source>
</evidence>
<dbReference type="eggNOG" id="COG0438">
    <property type="taxonomic scope" value="Bacteria"/>
</dbReference>
<dbReference type="AlphaFoldDB" id="A0A1G9WUZ2"/>
<dbReference type="PANTHER" id="PTHR12526:SF635">
    <property type="entry name" value="GLYCOSYL TRANSFERASE GROUP 1"/>
    <property type="match status" value="1"/>
</dbReference>
<protein>
    <submittedName>
        <fullName evidence="6">Glycosyltransferase involved in cell wall bisynthesis</fullName>
    </submittedName>
</protein>
<keyword evidence="7" id="KW-1185">Reference proteome</keyword>
<feature type="domain" description="Glycosyltransferase subfamily 4-like N-terminal" evidence="5">
    <location>
        <begin position="49"/>
        <end position="210"/>
    </location>
</feature>
<keyword evidence="2 6" id="KW-0808">Transferase</keyword>